<evidence type="ECO:0000256" key="6">
    <source>
        <dbReference type="PIRSR" id="PIRSR000445-4"/>
    </source>
</evidence>
<evidence type="ECO:0000256" key="5">
    <source>
        <dbReference type="PIRSR" id="PIRSR000445-3"/>
    </source>
</evidence>
<evidence type="ECO:0000313" key="9">
    <source>
        <dbReference type="EMBL" id="QEX19150.1"/>
    </source>
</evidence>
<feature type="binding site" evidence="4 5">
    <location>
        <begin position="199"/>
        <end position="204"/>
    </location>
    <ligand>
        <name>NADP(+)</name>
        <dbReference type="ChEBI" id="CHEBI:58349"/>
    </ligand>
</feature>
<keyword evidence="10" id="KW-1185">Reference proteome</keyword>
<evidence type="ECO:0000256" key="4">
    <source>
        <dbReference type="HAMAP-Rule" id="MF_00087"/>
    </source>
</evidence>
<comment type="catalytic activity">
    <reaction evidence="4">
        <text>(S)-4-amino-5-oxopentanoate + tRNA(Glu) + NADP(+) = L-glutamyl-tRNA(Glu) + NADPH + H(+)</text>
        <dbReference type="Rhea" id="RHEA:12344"/>
        <dbReference type="Rhea" id="RHEA-COMP:9663"/>
        <dbReference type="Rhea" id="RHEA-COMP:9680"/>
        <dbReference type="ChEBI" id="CHEBI:15378"/>
        <dbReference type="ChEBI" id="CHEBI:57501"/>
        <dbReference type="ChEBI" id="CHEBI:57783"/>
        <dbReference type="ChEBI" id="CHEBI:58349"/>
        <dbReference type="ChEBI" id="CHEBI:78442"/>
        <dbReference type="ChEBI" id="CHEBI:78520"/>
        <dbReference type="EC" id="1.2.1.70"/>
    </reaction>
</comment>
<gene>
    <name evidence="4 9" type="primary">hemA</name>
    <name evidence="9" type="ORF">FRZ44_44630</name>
</gene>
<dbReference type="InterPro" id="IPR000343">
    <property type="entry name" value="4pyrrol_synth_GluRdtase"/>
</dbReference>
<evidence type="ECO:0000259" key="7">
    <source>
        <dbReference type="Pfam" id="PF01488"/>
    </source>
</evidence>
<protein>
    <recommendedName>
        <fullName evidence="4">Glutamyl-tRNA reductase</fullName>
        <shortName evidence="4">GluTR</shortName>
        <ecNumber evidence="4">1.2.1.70</ecNumber>
    </recommendedName>
</protein>
<dbReference type="InterPro" id="IPR006151">
    <property type="entry name" value="Shikm_DH/Glu-tRNA_Rdtase"/>
</dbReference>
<dbReference type="PIRSF" id="PIRSF000445">
    <property type="entry name" value="4pyrrol_synth_GluRdtase"/>
    <property type="match status" value="1"/>
</dbReference>
<keyword evidence="1 4" id="KW-0521">NADP</keyword>
<feature type="domain" description="Glutamyl-tRNA reductase N-terminal" evidence="8">
    <location>
        <begin position="17"/>
        <end position="166"/>
    </location>
</feature>
<comment type="function">
    <text evidence="4">Catalyzes the NADPH-dependent reduction of glutamyl-tRNA(Glu) to glutamate 1-semialdehyde (GSA).</text>
</comment>
<dbReference type="Gene3D" id="3.30.460.30">
    <property type="entry name" value="Glutamyl-tRNA reductase, N-terminal domain"/>
    <property type="match status" value="1"/>
</dbReference>
<dbReference type="InterPro" id="IPR015895">
    <property type="entry name" value="4pyrrol_synth_GluRdtase_N"/>
</dbReference>
<comment type="domain">
    <text evidence="4">Possesses an unusual extended V-shaped dimeric structure with each monomer consisting of three distinct domains arranged along a curved 'spinal' alpha-helix. The N-terminal catalytic domain specifically recognizes the glutamate moiety of the substrate. The second domain is the NADPH-binding domain, and the third C-terminal domain is responsible for dimerization.</text>
</comment>
<evidence type="ECO:0000256" key="3">
    <source>
        <dbReference type="ARBA" id="ARBA00023244"/>
    </source>
</evidence>
<name>A0A5J6MSZ6_9PROT</name>
<dbReference type="EC" id="1.2.1.70" evidence="4"/>
<dbReference type="KEGG" id="htq:FRZ44_44630"/>
<comment type="miscellaneous">
    <text evidence="4">During catalysis, the active site Cys acts as a nucleophile attacking the alpha-carbonyl group of tRNA-bound glutamate with the formation of a thioester intermediate between enzyme and glutamate, and the concomitant release of tRNA(Glu). The thioester intermediate is finally reduced by direct hydride transfer from NADPH, to form the product GSA.</text>
</comment>
<dbReference type="SUPFAM" id="SSF51735">
    <property type="entry name" value="NAD(P)-binding Rossmann-fold domains"/>
    <property type="match status" value="1"/>
</dbReference>
<dbReference type="PANTHER" id="PTHR43013:SF1">
    <property type="entry name" value="GLUTAMYL-TRNA REDUCTASE"/>
    <property type="match status" value="1"/>
</dbReference>
<dbReference type="RefSeq" id="WP_151179240.1">
    <property type="nucleotide sequence ID" value="NZ_CP042906.1"/>
</dbReference>
<feature type="domain" description="Quinate/shikimate 5-dehydrogenase/glutamyl-tRNA reductase" evidence="7">
    <location>
        <begin position="182"/>
        <end position="315"/>
    </location>
</feature>
<feature type="site" description="Important for activity" evidence="4 6">
    <location>
        <position position="109"/>
    </location>
</feature>
<evidence type="ECO:0000256" key="2">
    <source>
        <dbReference type="ARBA" id="ARBA00023002"/>
    </source>
</evidence>
<accession>A0A5J6MSZ6</accession>
<dbReference type="Proteomes" id="UP000326202">
    <property type="component" value="Chromosome"/>
</dbReference>
<dbReference type="NCBIfam" id="TIGR01035">
    <property type="entry name" value="hemA"/>
    <property type="match status" value="1"/>
</dbReference>
<dbReference type="InterPro" id="IPR036291">
    <property type="entry name" value="NAD(P)-bd_dom_sf"/>
</dbReference>
<evidence type="ECO:0000313" key="10">
    <source>
        <dbReference type="Proteomes" id="UP000326202"/>
    </source>
</evidence>
<dbReference type="GO" id="GO:0050661">
    <property type="term" value="F:NADP binding"/>
    <property type="evidence" value="ECO:0007669"/>
    <property type="project" value="InterPro"/>
</dbReference>
<dbReference type="UniPathway" id="UPA00251">
    <property type="reaction ID" value="UER00316"/>
</dbReference>
<dbReference type="Pfam" id="PF01488">
    <property type="entry name" value="Shikimate_DH"/>
    <property type="match status" value="1"/>
</dbReference>
<dbReference type="GO" id="GO:0019353">
    <property type="term" value="P:protoporphyrinogen IX biosynthetic process from glutamate"/>
    <property type="evidence" value="ECO:0007669"/>
    <property type="project" value="TreeGrafter"/>
</dbReference>
<evidence type="ECO:0000259" key="8">
    <source>
        <dbReference type="Pfam" id="PF05201"/>
    </source>
</evidence>
<dbReference type="AlphaFoldDB" id="A0A5J6MSZ6"/>
<reference evidence="9 10" key="1">
    <citation type="submission" date="2019-08" db="EMBL/GenBank/DDBJ databases">
        <title>Hyperibacter terrae gen. nov., sp. nov. and Hyperibacter viscosus sp. nov., two new members in the family Rhodospirillaceae isolated from the rhizosphere of Hypericum perforatum.</title>
        <authorList>
            <person name="Noviana Z."/>
        </authorList>
    </citation>
    <scope>NUCLEOTIDE SEQUENCE [LARGE SCALE GENOMIC DNA]</scope>
    <source>
        <strain evidence="9 10">R5913</strain>
    </source>
</reference>
<organism evidence="9 10">
    <name type="scientific">Hypericibacter terrae</name>
    <dbReference type="NCBI Taxonomy" id="2602015"/>
    <lineage>
        <taxon>Bacteria</taxon>
        <taxon>Pseudomonadati</taxon>
        <taxon>Pseudomonadota</taxon>
        <taxon>Alphaproteobacteria</taxon>
        <taxon>Rhodospirillales</taxon>
        <taxon>Dongiaceae</taxon>
        <taxon>Hypericibacter</taxon>
    </lineage>
</organism>
<dbReference type="GO" id="GO:0008883">
    <property type="term" value="F:glutamyl-tRNA reductase activity"/>
    <property type="evidence" value="ECO:0007669"/>
    <property type="project" value="UniProtKB-UniRule"/>
</dbReference>
<dbReference type="Gene3D" id="3.40.50.720">
    <property type="entry name" value="NAD(P)-binding Rossmann-like Domain"/>
    <property type="match status" value="1"/>
</dbReference>
<comment type="subunit">
    <text evidence="4">Homodimer.</text>
</comment>
<dbReference type="PANTHER" id="PTHR43013">
    <property type="entry name" value="GLUTAMYL-TRNA REDUCTASE"/>
    <property type="match status" value="1"/>
</dbReference>
<comment type="caution">
    <text evidence="4">Lacks conserved residue(s) required for the propagation of feature annotation.</text>
</comment>
<comment type="similarity">
    <text evidence="4">Belongs to the glutamyl-tRNA reductase family.</text>
</comment>
<sequence>MPEPQSTHASVQDLLLVGASHRGATTALRERLFLDASAAPTILQRLKQEGFAQALAVVTSDRCELYVFHADAARAAATLRAVLAATAGLAPELVSAQSFERRGIVALRHLFSVAASLDGPVLGEPQILGELEANHRAATAAGLVGPELEAMLQAAYLAAQRIRSETPLADQPVSMATAAIDVARELFGDLARCRALMLGIGEMGEMMAVELKKGGLASLTVTHPAGARAELVARRLSSHFRDWAELDAALAGSDIVIAAVGAGRLVVTKDAIRTALKTRRHKPMLLFDAALPPDIEPAVGELDDAFRYDLDDLERLAMEGRTPRGTAALRSSAAEKAVQILAEETAKFERRRADPAALPALQALFETERLKALAAAGGDAEKATRILVDRLLQRPSGALAAIEGKDASALAKLMERLFGLDGSEKDRT</sequence>
<comment type="pathway">
    <text evidence="4">Porphyrin-containing compound metabolism; protoporphyrin-IX biosynthesis; 5-aminolevulinate from L-glutamyl-tRNA(Glu): step 1/2.</text>
</comment>
<feature type="binding site" evidence="4">
    <location>
        <begin position="124"/>
        <end position="126"/>
    </location>
    <ligand>
        <name>substrate</name>
    </ligand>
</feature>
<dbReference type="SUPFAM" id="SSF69742">
    <property type="entry name" value="Glutamyl tRNA-reductase catalytic, N-terminal domain"/>
    <property type="match status" value="1"/>
</dbReference>
<dbReference type="EMBL" id="CP042906">
    <property type="protein sequence ID" value="QEX19150.1"/>
    <property type="molecule type" value="Genomic_DNA"/>
</dbReference>
<dbReference type="Pfam" id="PF05201">
    <property type="entry name" value="GlutR_N"/>
    <property type="match status" value="1"/>
</dbReference>
<evidence type="ECO:0000256" key="1">
    <source>
        <dbReference type="ARBA" id="ARBA00022857"/>
    </source>
</evidence>
<dbReference type="OrthoDB" id="110209at2"/>
<keyword evidence="2 4" id="KW-0560">Oxidoreductase</keyword>
<keyword evidence="3 4" id="KW-0627">Porphyrin biosynthesis</keyword>
<proteinExistence type="inferred from homology"/>
<dbReference type="HAMAP" id="MF_00087">
    <property type="entry name" value="Glu_tRNA_reductase"/>
    <property type="match status" value="1"/>
</dbReference>
<dbReference type="InterPro" id="IPR036343">
    <property type="entry name" value="GluRdtase_N_sf"/>
</dbReference>